<organism evidence="3 4">
    <name type="scientific">Azospira inquinata</name>
    <dbReference type="NCBI Taxonomy" id="2785627"/>
    <lineage>
        <taxon>Bacteria</taxon>
        <taxon>Pseudomonadati</taxon>
        <taxon>Pseudomonadota</taxon>
        <taxon>Betaproteobacteria</taxon>
        <taxon>Rhodocyclales</taxon>
        <taxon>Rhodocyclaceae</taxon>
        <taxon>Azospira</taxon>
    </lineage>
</organism>
<sequence length="158" mass="16952">MLLLLVTFVVVALHGRWLERADIWAYDWAIKLNAEPAAVRGARAPVLVAIDEASLARLGRWPWSREKLAEILDCLSRDQAGPVLLDIILAEPASSLEDAHLAQAIRHYPGRVVLPVYGVETGRGGGNSAPSPVSDRGCSGPCGSGGGFGRHRPTYSSF</sequence>
<evidence type="ECO:0000256" key="1">
    <source>
        <dbReference type="SAM" id="MobiDB-lite"/>
    </source>
</evidence>
<evidence type="ECO:0000313" key="3">
    <source>
        <dbReference type="EMBL" id="QWT48668.1"/>
    </source>
</evidence>
<dbReference type="InterPro" id="IPR007890">
    <property type="entry name" value="CHASE2"/>
</dbReference>
<dbReference type="KEGG" id="aiq:Azoinq_12585"/>
<proteinExistence type="predicted"/>
<feature type="region of interest" description="Disordered" evidence="1">
    <location>
        <begin position="124"/>
        <end position="145"/>
    </location>
</feature>
<evidence type="ECO:0000259" key="2">
    <source>
        <dbReference type="Pfam" id="PF05226"/>
    </source>
</evidence>
<gene>
    <name evidence="3" type="ORF">Azoinq_12585</name>
</gene>
<evidence type="ECO:0000313" key="4">
    <source>
        <dbReference type="Proteomes" id="UP000683428"/>
    </source>
</evidence>
<dbReference type="AlphaFoldDB" id="A0A975SLV8"/>
<dbReference type="EMBL" id="CP064782">
    <property type="protein sequence ID" value="QWT48668.1"/>
    <property type="molecule type" value="Genomic_DNA"/>
</dbReference>
<reference evidence="3" key="1">
    <citation type="submission" date="2020-11" db="EMBL/GenBank/DDBJ databases">
        <title>Azospira inquinata sp. nov.</title>
        <authorList>
            <person name="Moe W.M."/>
            <person name="Mikes M.C."/>
        </authorList>
    </citation>
    <scope>NUCLEOTIDE SEQUENCE</scope>
    <source>
        <strain evidence="3">Azo-3</strain>
    </source>
</reference>
<dbReference type="Proteomes" id="UP000683428">
    <property type="component" value="Chromosome"/>
</dbReference>
<protein>
    <submittedName>
        <fullName evidence="3">CHASE2 domain-containing protein</fullName>
    </submittedName>
</protein>
<feature type="domain" description="CHASE2" evidence="2">
    <location>
        <begin position="7"/>
        <end position="113"/>
    </location>
</feature>
<keyword evidence="4" id="KW-1185">Reference proteome</keyword>
<name>A0A975SLV8_9RHOO</name>
<accession>A0A975SLV8</accession>
<dbReference type="Pfam" id="PF05226">
    <property type="entry name" value="CHASE2"/>
    <property type="match status" value="1"/>
</dbReference>